<dbReference type="OMA" id="LIRSYTM"/>
<reference evidence="8" key="2">
    <citation type="submission" date="2025-05" db="UniProtKB">
        <authorList>
            <consortium name="Ensembl"/>
        </authorList>
    </citation>
    <scope>IDENTIFICATION</scope>
</reference>
<evidence type="ECO:0000256" key="2">
    <source>
        <dbReference type="ARBA" id="ARBA00006760"/>
    </source>
</evidence>
<dbReference type="GeneID" id="103397980"/>
<name>A0A3P8VL92_CYNSE</name>
<dbReference type="PANTHER" id="PTHR31396:SF2">
    <property type="entry name" value="PROTEIN FAM163B"/>
    <property type="match status" value="1"/>
</dbReference>
<protein>
    <submittedName>
        <fullName evidence="8">Family with sequence similarity 163 member B</fullName>
    </submittedName>
</protein>
<comment type="similarity">
    <text evidence="2">Belongs to the FAM163 family.</text>
</comment>
<evidence type="ECO:0000256" key="1">
    <source>
        <dbReference type="ARBA" id="ARBA00004167"/>
    </source>
</evidence>
<keyword evidence="3 7" id="KW-0812">Transmembrane</keyword>
<reference evidence="8 9" key="1">
    <citation type="journal article" date="2014" name="Nat. Genet.">
        <title>Whole-genome sequence of a flatfish provides insights into ZW sex chromosome evolution and adaptation to a benthic lifestyle.</title>
        <authorList>
            <person name="Chen S."/>
            <person name="Zhang G."/>
            <person name="Shao C."/>
            <person name="Huang Q."/>
            <person name="Liu G."/>
            <person name="Zhang P."/>
            <person name="Song W."/>
            <person name="An N."/>
            <person name="Chalopin D."/>
            <person name="Volff J.N."/>
            <person name="Hong Y."/>
            <person name="Li Q."/>
            <person name="Sha Z."/>
            <person name="Zhou H."/>
            <person name="Xie M."/>
            <person name="Yu Q."/>
            <person name="Liu Y."/>
            <person name="Xiang H."/>
            <person name="Wang N."/>
            <person name="Wu K."/>
            <person name="Yang C."/>
            <person name="Zhou Q."/>
            <person name="Liao X."/>
            <person name="Yang L."/>
            <person name="Hu Q."/>
            <person name="Zhang J."/>
            <person name="Meng L."/>
            <person name="Jin L."/>
            <person name="Tian Y."/>
            <person name="Lian J."/>
            <person name="Yang J."/>
            <person name="Miao G."/>
            <person name="Liu S."/>
            <person name="Liang Z."/>
            <person name="Yan F."/>
            <person name="Li Y."/>
            <person name="Sun B."/>
            <person name="Zhang H."/>
            <person name="Zhang J."/>
            <person name="Zhu Y."/>
            <person name="Du M."/>
            <person name="Zhao Y."/>
            <person name="Schartl M."/>
            <person name="Tang Q."/>
            <person name="Wang J."/>
        </authorList>
    </citation>
    <scope>NUCLEOTIDE SEQUENCE</scope>
</reference>
<dbReference type="Pfam" id="PF15069">
    <property type="entry name" value="FAM163"/>
    <property type="match status" value="1"/>
</dbReference>
<keyword evidence="5 7" id="KW-0472">Membrane</keyword>
<feature type="region of interest" description="Disordered" evidence="6">
    <location>
        <begin position="44"/>
        <end position="98"/>
    </location>
</feature>
<feature type="transmembrane region" description="Helical" evidence="7">
    <location>
        <begin position="6"/>
        <end position="28"/>
    </location>
</feature>
<proteinExistence type="inferred from homology"/>
<evidence type="ECO:0000256" key="4">
    <source>
        <dbReference type="ARBA" id="ARBA00022989"/>
    </source>
</evidence>
<evidence type="ECO:0000256" key="3">
    <source>
        <dbReference type="ARBA" id="ARBA00022692"/>
    </source>
</evidence>
<dbReference type="GeneTree" id="ENSGT00940000159387"/>
<sequence length="178" mass="19743">MSAGTVVIAGGILATVILLTIVAVLCLCRLQYYCCKREESEKGDEEEPEFDTMSPFHPLALTAPPTPPTPEHYSDEPESYPPTFLTEANGPTGYSPTPPPRRCQRSHAFCPTCARCTLPFYLQHPKRMCNGGGGIGYRTVQQQDLELPRDLTNFYQKLNLIHSLTTREVVTHSVSTDV</sequence>
<dbReference type="AlphaFoldDB" id="A0A3P8VL92"/>
<evidence type="ECO:0000256" key="7">
    <source>
        <dbReference type="SAM" id="Phobius"/>
    </source>
</evidence>
<keyword evidence="9" id="KW-1185">Reference proteome</keyword>
<dbReference type="OrthoDB" id="9887724at2759"/>
<organism evidence="8 9">
    <name type="scientific">Cynoglossus semilaevis</name>
    <name type="common">Tongue sole</name>
    <dbReference type="NCBI Taxonomy" id="244447"/>
    <lineage>
        <taxon>Eukaryota</taxon>
        <taxon>Metazoa</taxon>
        <taxon>Chordata</taxon>
        <taxon>Craniata</taxon>
        <taxon>Vertebrata</taxon>
        <taxon>Euteleostomi</taxon>
        <taxon>Actinopterygii</taxon>
        <taxon>Neopterygii</taxon>
        <taxon>Teleostei</taxon>
        <taxon>Neoteleostei</taxon>
        <taxon>Acanthomorphata</taxon>
        <taxon>Carangaria</taxon>
        <taxon>Pleuronectiformes</taxon>
        <taxon>Pleuronectoidei</taxon>
        <taxon>Cynoglossidae</taxon>
        <taxon>Cynoglossinae</taxon>
        <taxon>Cynoglossus</taxon>
    </lineage>
</organism>
<evidence type="ECO:0000256" key="5">
    <source>
        <dbReference type="ARBA" id="ARBA00023136"/>
    </source>
</evidence>
<dbReference type="Ensembl" id="ENSCSET00000014164.1">
    <property type="protein sequence ID" value="ENSCSEP00000014000.1"/>
    <property type="gene ID" value="ENSCSEG00000008998.1"/>
</dbReference>
<evidence type="ECO:0000313" key="9">
    <source>
        <dbReference type="Proteomes" id="UP000265120"/>
    </source>
</evidence>
<comment type="subcellular location">
    <subcellularLocation>
        <location evidence="1">Membrane</location>
        <topology evidence="1">Single-pass membrane protein</topology>
    </subcellularLocation>
</comment>
<dbReference type="Proteomes" id="UP000265120">
    <property type="component" value="Chromosome Z"/>
</dbReference>
<dbReference type="InterPro" id="IPR029379">
    <property type="entry name" value="FAM163"/>
</dbReference>
<dbReference type="CTD" id="642968"/>
<dbReference type="Ensembl" id="ENSCSET00000014160.1">
    <property type="protein sequence ID" value="ENSCSEP00000013996.1"/>
    <property type="gene ID" value="ENSCSEG00000008998.1"/>
</dbReference>
<dbReference type="KEGG" id="csem:103397980"/>
<accession>A0A3P8VL92</accession>
<evidence type="ECO:0000256" key="6">
    <source>
        <dbReference type="SAM" id="MobiDB-lite"/>
    </source>
</evidence>
<dbReference type="InterPro" id="IPR040280">
    <property type="entry name" value="FAM163B"/>
</dbReference>
<dbReference type="GO" id="GO:0016020">
    <property type="term" value="C:membrane"/>
    <property type="evidence" value="ECO:0007669"/>
    <property type="project" value="UniProtKB-SubCell"/>
</dbReference>
<keyword evidence="4 7" id="KW-1133">Transmembrane helix</keyword>
<dbReference type="RefSeq" id="XP_008334665.1">
    <property type="nucleotide sequence ID" value="XM_008336443.3"/>
</dbReference>
<dbReference type="PANTHER" id="PTHR31396">
    <property type="entry name" value="PROTEIN FAM163B MEMBER"/>
    <property type="match status" value="1"/>
</dbReference>
<evidence type="ECO:0000313" key="8">
    <source>
        <dbReference type="Ensembl" id="ENSCSEP00000013996.1"/>
    </source>
</evidence>